<keyword evidence="3" id="KW-1185">Reference proteome</keyword>
<evidence type="ECO:0008006" key="4">
    <source>
        <dbReference type="Google" id="ProtNLM"/>
    </source>
</evidence>
<organism evidence="2 3">
    <name type="scientific">Amphritea balenae</name>
    <dbReference type="NCBI Taxonomy" id="452629"/>
    <lineage>
        <taxon>Bacteria</taxon>
        <taxon>Pseudomonadati</taxon>
        <taxon>Pseudomonadota</taxon>
        <taxon>Gammaproteobacteria</taxon>
        <taxon>Oceanospirillales</taxon>
        <taxon>Oceanospirillaceae</taxon>
        <taxon>Amphritea</taxon>
    </lineage>
</organism>
<dbReference type="EMBL" id="RQXV01000001">
    <property type="protein sequence ID" value="RRD01609.1"/>
    <property type="molecule type" value="Genomic_DNA"/>
</dbReference>
<evidence type="ECO:0000313" key="2">
    <source>
        <dbReference type="EMBL" id="RRD01609.1"/>
    </source>
</evidence>
<dbReference type="Proteomes" id="UP000267535">
    <property type="component" value="Unassembled WGS sequence"/>
</dbReference>
<dbReference type="RefSeq" id="WP_124924682.1">
    <property type="nucleotide sequence ID" value="NZ_BMOH01000001.1"/>
</dbReference>
<reference evidence="2 3" key="1">
    <citation type="submission" date="2018-11" db="EMBL/GenBank/DDBJ databases">
        <title>The draft genome sequence of Amphritea balenae JAMM 1525T.</title>
        <authorList>
            <person name="Fang Z."/>
            <person name="Zhang Y."/>
            <person name="Han X."/>
        </authorList>
    </citation>
    <scope>NUCLEOTIDE SEQUENCE [LARGE SCALE GENOMIC DNA]</scope>
    <source>
        <strain evidence="2 3">JAMM 1525</strain>
    </source>
</reference>
<gene>
    <name evidence="2" type="ORF">EHS89_03370</name>
</gene>
<accession>A0A3P1SWP0</accession>
<keyword evidence="1" id="KW-0732">Signal</keyword>
<feature type="chain" id="PRO_5018107778" description="Rap1a immunity protein domain-containing protein" evidence="1">
    <location>
        <begin position="24"/>
        <end position="134"/>
    </location>
</feature>
<dbReference type="OrthoDB" id="6119160at2"/>
<feature type="signal peptide" evidence="1">
    <location>
        <begin position="1"/>
        <end position="23"/>
    </location>
</feature>
<sequence>MKKINCILSLTICLGIGTTPAMAMEKNSGQISKDYVAGFLAGARLTDGEIIEHIKKTDDSSSGFLERAFKTRLGKQPSSVPATYYAGFCIPDDKPHASIVNNIIDQLKLVEPGQNSSPESMVYRAVKMRYPCNY</sequence>
<proteinExistence type="predicted"/>
<dbReference type="AlphaFoldDB" id="A0A3P1SWP0"/>
<evidence type="ECO:0000256" key="1">
    <source>
        <dbReference type="SAM" id="SignalP"/>
    </source>
</evidence>
<name>A0A3P1SWP0_9GAMM</name>
<protein>
    <recommendedName>
        <fullName evidence="4">Rap1a immunity protein domain-containing protein</fullName>
    </recommendedName>
</protein>
<evidence type="ECO:0000313" key="3">
    <source>
        <dbReference type="Proteomes" id="UP000267535"/>
    </source>
</evidence>
<comment type="caution">
    <text evidence="2">The sequence shown here is derived from an EMBL/GenBank/DDBJ whole genome shotgun (WGS) entry which is preliminary data.</text>
</comment>